<organism evidence="1 2">
    <name type="scientific">Solanum commersonii</name>
    <name type="common">Commerson's wild potato</name>
    <name type="synonym">Commerson's nightshade</name>
    <dbReference type="NCBI Taxonomy" id="4109"/>
    <lineage>
        <taxon>Eukaryota</taxon>
        <taxon>Viridiplantae</taxon>
        <taxon>Streptophyta</taxon>
        <taxon>Embryophyta</taxon>
        <taxon>Tracheophyta</taxon>
        <taxon>Spermatophyta</taxon>
        <taxon>Magnoliopsida</taxon>
        <taxon>eudicotyledons</taxon>
        <taxon>Gunneridae</taxon>
        <taxon>Pentapetalae</taxon>
        <taxon>asterids</taxon>
        <taxon>lamiids</taxon>
        <taxon>Solanales</taxon>
        <taxon>Solanaceae</taxon>
        <taxon>Solanoideae</taxon>
        <taxon>Solaneae</taxon>
        <taxon>Solanum</taxon>
    </lineage>
</organism>
<keyword evidence="2" id="KW-1185">Reference proteome</keyword>
<reference evidence="1 2" key="1">
    <citation type="submission" date="2020-09" db="EMBL/GenBank/DDBJ databases">
        <title>De no assembly of potato wild relative species, Solanum commersonii.</title>
        <authorList>
            <person name="Cho K."/>
        </authorList>
    </citation>
    <scope>NUCLEOTIDE SEQUENCE [LARGE SCALE GENOMIC DNA]</scope>
    <source>
        <strain evidence="1">LZ3.2</strain>
        <tissue evidence="1">Leaf</tissue>
    </source>
</reference>
<comment type="caution">
    <text evidence="1">The sequence shown here is derived from an EMBL/GenBank/DDBJ whole genome shotgun (WGS) entry which is preliminary data.</text>
</comment>
<dbReference type="EMBL" id="JACXVP010000006">
    <property type="protein sequence ID" value="KAG5603389.1"/>
    <property type="molecule type" value="Genomic_DNA"/>
</dbReference>
<gene>
    <name evidence="1" type="ORF">H5410_034759</name>
</gene>
<dbReference type="InterPro" id="IPR053151">
    <property type="entry name" value="RNase_H-like"/>
</dbReference>
<proteinExistence type="predicted"/>
<dbReference type="Proteomes" id="UP000824120">
    <property type="component" value="Chromosome 6"/>
</dbReference>
<dbReference type="PANTHER" id="PTHR47723">
    <property type="entry name" value="OS05G0353850 PROTEIN"/>
    <property type="match status" value="1"/>
</dbReference>
<evidence type="ECO:0008006" key="3">
    <source>
        <dbReference type="Google" id="ProtNLM"/>
    </source>
</evidence>
<accession>A0A9J5YU85</accession>
<evidence type="ECO:0000313" key="1">
    <source>
        <dbReference type="EMBL" id="KAG5603389.1"/>
    </source>
</evidence>
<name>A0A9J5YU85_SOLCO</name>
<dbReference type="AlphaFoldDB" id="A0A9J5YU85"/>
<evidence type="ECO:0000313" key="2">
    <source>
        <dbReference type="Proteomes" id="UP000824120"/>
    </source>
</evidence>
<protein>
    <recommendedName>
        <fullName evidence="3">RNase H type-1 domain-containing protein</fullName>
    </recommendedName>
</protein>
<dbReference type="PANTHER" id="PTHR47723:SF19">
    <property type="entry name" value="POLYNUCLEOTIDYL TRANSFERASE, RIBONUCLEASE H-LIKE SUPERFAMILY PROTEIN"/>
    <property type="match status" value="1"/>
</dbReference>
<sequence length="108" mass="12078">MAKKIVRVVKWIKPLSPVLKLNTDESCINGTCGGGGVLRGLSRKSRLFIVANCTIVVWAIPWRIEDTVNEIKNIVGIYDIPIQHCFRETNKVVDKLASLTHSLTHVQI</sequence>